<keyword evidence="2" id="KW-1185">Reference proteome</keyword>
<comment type="caution">
    <text evidence="1">The sequence shown here is derived from an EMBL/GenBank/DDBJ whole genome shotgun (WGS) entry which is preliminary data.</text>
</comment>
<accession>A0A8J3YUZ5</accession>
<dbReference type="EMBL" id="BOPF01000035">
    <property type="protein sequence ID" value="GIJ50325.1"/>
    <property type="molecule type" value="Genomic_DNA"/>
</dbReference>
<protein>
    <submittedName>
        <fullName evidence="1">Uncharacterized protein</fullName>
    </submittedName>
</protein>
<evidence type="ECO:0000313" key="1">
    <source>
        <dbReference type="EMBL" id="GIJ50325.1"/>
    </source>
</evidence>
<sequence length="148" mass="15146">MTTVGEVETATFGNKGSSVQIRPSRQAEGFRRSQACGGPLFGSAQFVEVEHAARVDELALTVRWEPSGADAADVYTQVGALGAPAAGTYGITCTTGDAPGTAFAVTRAPGAGVSLAALVGKVSRWCSGRRSWSSRCCAGPPVRRAGGR</sequence>
<evidence type="ECO:0000313" key="2">
    <source>
        <dbReference type="Proteomes" id="UP000619260"/>
    </source>
</evidence>
<dbReference type="Proteomes" id="UP000619260">
    <property type="component" value="Unassembled WGS sequence"/>
</dbReference>
<proteinExistence type="predicted"/>
<organism evidence="1 2">
    <name type="scientific">Virgisporangium aliadipatigenens</name>
    <dbReference type="NCBI Taxonomy" id="741659"/>
    <lineage>
        <taxon>Bacteria</taxon>
        <taxon>Bacillati</taxon>
        <taxon>Actinomycetota</taxon>
        <taxon>Actinomycetes</taxon>
        <taxon>Micromonosporales</taxon>
        <taxon>Micromonosporaceae</taxon>
        <taxon>Virgisporangium</taxon>
    </lineage>
</organism>
<name>A0A8J3YUZ5_9ACTN</name>
<dbReference type="AlphaFoldDB" id="A0A8J3YUZ5"/>
<reference evidence="1" key="1">
    <citation type="submission" date="2021-01" db="EMBL/GenBank/DDBJ databases">
        <title>Whole genome shotgun sequence of Virgisporangium aliadipatigenens NBRC 105644.</title>
        <authorList>
            <person name="Komaki H."/>
            <person name="Tamura T."/>
        </authorList>
    </citation>
    <scope>NUCLEOTIDE SEQUENCE</scope>
    <source>
        <strain evidence="1">NBRC 105644</strain>
    </source>
</reference>
<gene>
    <name evidence="1" type="ORF">Val02_72110</name>
</gene>